<dbReference type="PANTHER" id="PTHR11017">
    <property type="entry name" value="LEUCINE-RICH REPEAT-CONTAINING PROTEIN"/>
    <property type="match status" value="1"/>
</dbReference>
<dbReference type="Proteomes" id="UP000002051">
    <property type="component" value="Unassembled WGS sequence"/>
</dbReference>
<reference evidence="2 4" key="1">
    <citation type="journal article" date="2011" name="Nature">
        <title>The Medicago genome provides insight into the evolution of rhizobial symbioses.</title>
        <authorList>
            <person name="Young N.D."/>
            <person name="Debelle F."/>
            <person name="Oldroyd G.E."/>
            <person name="Geurts R."/>
            <person name="Cannon S.B."/>
            <person name="Udvardi M.K."/>
            <person name="Benedito V.A."/>
            <person name="Mayer K.F."/>
            <person name="Gouzy J."/>
            <person name="Schoof H."/>
            <person name="Van de Peer Y."/>
            <person name="Proost S."/>
            <person name="Cook D.R."/>
            <person name="Meyers B.C."/>
            <person name="Spannagl M."/>
            <person name="Cheung F."/>
            <person name="De Mita S."/>
            <person name="Krishnakumar V."/>
            <person name="Gundlach H."/>
            <person name="Zhou S."/>
            <person name="Mudge J."/>
            <person name="Bharti A.K."/>
            <person name="Murray J.D."/>
            <person name="Naoumkina M.A."/>
            <person name="Rosen B."/>
            <person name="Silverstein K.A."/>
            <person name="Tang H."/>
            <person name="Rombauts S."/>
            <person name="Zhao P.X."/>
            <person name="Zhou P."/>
            <person name="Barbe V."/>
            <person name="Bardou P."/>
            <person name="Bechner M."/>
            <person name="Bellec A."/>
            <person name="Berger A."/>
            <person name="Berges H."/>
            <person name="Bidwell S."/>
            <person name="Bisseling T."/>
            <person name="Choisne N."/>
            <person name="Couloux A."/>
            <person name="Denny R."/>
            <person name="Deshpande S."/>
            <person name="Dai X."/>
            <person name="Doyle J.J."/>
            <person name="Dudez A.M."/>
            <person name="Farmer A.D."/>
            <person name="Fouteau S."/>
            <person name="Franken C."/>
            <person name="Gibelin C."/>
            <person name="Gish J."/>
            <person name="Goldstein S."/>
            <person name="Gonzalez A.J."/>
            <person name="Green P.J."/>
            <person name="Hallab A."/>
            <person name="Hartog M."/>
            <person name="Hua A."/>
            <person name="Humphray S.J."/>
            <person name="Jeong D.H."/>
            <person name="Jing Y."/>
            <person name="Jocker A."/>
            <person name="Kenton S.M."/>
            <person name="Kim D.J."/>
            <person name="Klee K."/>
            <person name="Lai H."/>
            <person name="Lang C."/>
            <person name="Lin S."/>
            <person name="Macmil S.L."/>
            <person name="Magdelenat G."/>
            <person name="Matthews L."/>
            <person name="McCorrison J."/>
            <person name="Monaghan E.L."/>
            <person name="Mun J.H."/>
            <person name="Najar F.Z."/>
            <person name="Nicholson C."/>
            <person name="Noirot C."/>
            <person name="O'Bleness M."/>
            <person name="Paule C.R."/>
            <person name="Poulain J."/>
            <person name="Prion F."/>
            <person name="Qin B."/>
            <person name="Qu C."/>
            <person name="Retzel E.F."/>
            <person name="Riddle C."/>
            <person name="Sallet E."/>
            <person name="Samain S."/>
            <person name="Samson N."/>
            <person name="Sanders I."/>
            <person name="Saurat O."/>
            <person name="Scarpelli C."/>
            <person name="Schiex T."/>
            <person name="Segurens B."/>
            <person name="Severin A.J."/>
            <person name="Sherrier D.J."/>
            <person name="Shi R."/>
            <person name="Sims S."/>
            <person name="Singer S.R."/>
            <person name="Sinharoy S."/>
            <person name="Sterck L."/>
            <person name="Viollet A."/>
            <person name="Wang B.B."/>
            <person name="Wang K."/>
            <person name="Wang M."/>
            <person name="Wang X."/>
            <person name="Warfsmann J."/>
            <person name="Weissenbach J."/>
            <person name="White D.D."/>
            <person name="White J.D."/>
            <person name="Wiley G.B."/>
            <person name="Wincker P."/>
            <person name="Xing Y."/>
            <person name="Yang L."/>
            <person name="Yao Z."/>
            <person name="Ying F."/>
            <person name="Zhai J."/>
            <person name="Zhou L."/>
            <person name="Zuber A."/>
            <person name="Denarie J."/>
            <person name="Dixon R.A."/>
            <person name="May G.D."/>
            <person name="Schwartz D.C."/>
            <person name="Rogers J."/>
            <person name="Quetier F."/>
            <person name="Town C.D."/>
            <person name="Roe B.A."/>
        </authorList>
    </citation>
    <scope>NUCLEOTIDE SEQUENCE [LARGE SCALE GENOMIC DNA]</scope>
    <source>
        <strain evidence="2">A17</strain>
        <strain evidence="3 4">cv. Jemalong A17</strain>
    </source>
</reference>
<name>A0A072TIH1_MEDTR</name>
<dbReference type="InterPro" id="IPR000157">
    <property type="entry name" value="TIR_dom"/>
</dbReference>
<dbReference type="EMBL" id="KL402747">
    <property type="protein sequence ID" value="KEH17344.1"/>
    <property type="molecule type" value="Genomic_DNA"/>
</dbReference>
<dbReference type="PANTHER" id="PTHR11017:SF243">
    <property type="entry name" value="ADP-RIBOSYL CYCLASE_CYCLIC ADP-RIBOSE HYDROLASE"/>
    <property type="match status" value="1"/>
</dbReference>
<keyword evidence="4" id="KW-1185">Reference proteome</keyword>
<dbReference type="AlphaFoldDB" id="A0A072TIH1"/>
<protein>
    <submittedName>
        <fullName evidence="2">TIR-NBS-LRR TIR type disease resistance protein</fullName>
    </submittedName>
</protein>
<evidence type="ECO:0000313" key="3">
    <source>
        <dbReference type="EnsemblPlants" id="KEH17344"/>
    </source>
</evidence>
<dbReference type="GO" id="GO:0006952">
    <property type="term" value="P:defense response"/>
    <property type="evidence" value="ECO:0007669"/>
    <property type="project" value="InterPro"/>
</dbReference>
<dbReference type="PROSITE" id="PS50104">
    <property type="entry name" value="TIR"/>
    <property type="match status" value="1"/>
</dbReference>
<dbReference type="HOGENOM" id="CLU_001561_4_1_1"/>
<dbReference type="InterPro" id="IPR035897">
    <property type="entry name" value="Toll_tir_struct_dom_sf"/>
</dbReference>
<evidence type="ECO:0000259" key="1">
    <source>
        <dbReference type="PROSITE" id="PS50104"/>
    </source>
</evidence>
<dbReference type="SUPFAM" id="SSF52200">
    <property type="entry name" value="Toll/Interleukin receptor TIR domain"/>
    <property type="match status" value="1"/>
</dbReference>
<dbReference type="Gene3D" id="3.40.50.10140">
    <property type="entry name" value="Toll/interleukin-1 receptor homology (TIR) domain"/>
    <property type="match status" value="1"/>
</dbReference>
<feature type="domain" description="TIR" evidence="1">
    <location>
        <begin position="16"/>
        <end position="63"/>
    </location>
</feature>
<gene>
    <name evidence="2" type="ORF">MTR_0022s0480</name>
</gene>
<dbReference type="InterPro" id="IPR044974">
    <property type="entry name" value="Disease_R_plants"/>
</dbReference>
<reference evidence="2 4" key="2">
    <citation type="journal article" date="2014" name="BMC Genomics">
        <title>An improved genome release (version Mt4.0) for the model legume Medicago truncatula.</title>
        <authorList>
            <person name="Tang H."/>
            <person name="Krishnakumar V."/>
            <person name="Bidwell S."/>
            <person name="Rosen B."/>
            <person name="Chan A."/>
            <person name="Zhou S."/>
            <person name="Gentzbittel L."/>
            <person name="Childs K.L."/>
            <person name="Yandell M."/>
            <person name="Gundlach H."/>
            <person name="Mayer K.F."/>
            <person name="Schwartz D.C."/>
            <person name="Town C.D."/>
        </authorList>
    </citation>
    <scope>GENOME REANNOTATION</scope>
    <source>
        <strain evidence="2">A17</strain>
        <strain evidence="3 4">cv. Jemalong A17</strain>
    </source>
</reference>
<dbReference type="EnsemblPlants" id="KEH17344">
    <property type="protein sequence ID" value="KEH17344"/>
    <property type="gene ID" value="MTR_0022s0480"/>
</dbReference>
<accession>A0A072TIH1</accession>
<proteinExistence type="predicted"/>
<dbReference type="Pfam" id="PF01582">
    <property type="entry name" value="TIR"/>
    <property type="match status" value="1"/>
</dbReference>
<organism evidence="2 4">
    <name type="scientific">Medicago truncatula</name>
    <name type="common">Barrel medic</name>
    <name type="synonym">Medicago tribuloides</name>
    <dbReference type="NCBI Taxonomy" id="3880"/>
    <lineage>
        <taxon>Eukaryota</taxon>
        <taxon>Viridiplantae</taxon>
        <taxon>Streptophyta</taxon>
        <taxon>Embryophyta</taxon>
        <taxon>Tracheophyta</taxon>
        <taxon>Spermatophyta</taxon>
        <taxon>Magnoliopsida</taxon>
        <taxon>eudicotyledons</taxon>
        <taxon>Gunneridae</taxon>
        <taxon>Pentapetalae</taxon>
        <taxon>rosids</taxon>
        <taxon>fabids</taxon>
        <taxon>Fabales</taxon>
        <taxon>Fabaceae</taxon>
        <taxon>Papilionoideae</taxon>
        <taxon>50 kb inversion clade</taxon>
        <taxon>NPAAA clade</taxon>
        <taxon>Hologalegina</taxon>
        <taxon>IRL clade</taxon>
        <taxon>Trifolieae</taxon>
        <taxon>Medicago</taxon>
    </lineage>
</organism>
<sequence>MSSVFSSVSTDVGPKKKYDVFLSFRGEDTRRNFTSHLYDSLADNTELQKGDEISPTLIKAIEE</sequence>
<reference evidence="3" key="3">
    <citation type="submission" date="2015-06" db="UniProtKB">
        <authorList>
            <consortium name="EnsemblPlants"/>
        </authorList>
    </citation>
    <scope>IDENTIFICATION</scope>
    <source>
        <strain evidence="3">cv. Jemalong A17</strain>
    </source>
</reference>
<dbReference type="GO" id="GO:0007165">
    <property type="term" value="P:signal transduction"/>
    <property type="evidence" value="ECO:0007669"/>
    <property type="project" value="InterPro"/>
</dbReference>
<evidence type="ECO:0000313" key="2">
    <source>
        <dbReference type="EMBL" id="KEH17344.1"/>
    </source>
</evidence>
<evidence type="ECO:0000313" key="4">
    <source>
        <dbReference type="Proteomes" id="UP000002051"/>
    </source>
</evidence>